<dbReference type="GO" id="GO:0016491">
    <property type="term" value="F:oxidoreductase activity"/>
    <property type="evidence" value="ECO:0007669"/>
    <property type="project" value="UniProtKB-KW"/>
</dbReference>
<dbReference type="Pfam" id="PF01565">
    <property type="entry name" value="FAD_binding_4"/>
    <property type="match status" value="1"/>
</dbReference>
<dbReference type="InterPro" id="IPR006094">
    <property type="entry name" value="Oxid_FAD_bind_N"/>
</dbReference>
<dbReference type="PANTHER" id="PTHR13878:SF91">
    <property type="entry name" value="FAD BINDING DOMAIN PROTEIN (AFU_ORTHOLOGUE AFUA_6G12070)-RELATED"/>
    <property type="match status" value="1"/>
</dbReference>
<accession>A0A8H6EG36</accession>
<dbReference type="InterPro" id="IPR012951">
    <property type="entry name" value="BBE"/>
</dbReference>
<dbReference type="SUPFAM" id="SSF56176">
    <property type="entry name" value="FAD-binding/transporter-associated domain-like"/>
    <property type="match status" value="1"/>
</dbReference>
<keyword evidence="2" id="KW-0560">Oxidoreductase</keyword>
<dbReference type="GeneID" id="59263477"/>
<comment type="similarity">
    <text evidence="1">Belongs to the oxygen-dependent FAD-linked oxidoreductase family.</text>
</comment>
<dbReference type="AlphaFoldDB" id="A0A8H6EG36"/>
<comment type="caution">
    <text evidence="5">The sequence shown here is derived from an EMBL/GenBank/DDBJ whole genome shotgun (WGS) entry which is preliminary data.</text>
</comment>
<dbReference type="GO" id="GO:0071949">
    <property type="term" value="F:FAD binding"/>
    <property type="evidence" value="ECO:0007669"/>
    <property type="project" value="InterPro"/>
</dbReference>
<gene>
    <name evidence="5" type="ORF">Bfra_009443</name>
</gene>
<evidence type="ECO:0000256" key="2">
    <source>
        <dbReference type="ARBA" id="ARBA00023002"/>
    </source>
</evidence>
<dbReference type="PROSITE" id="PS51387">
    <property type="entry name" value="FAD_PCMH"/>
    <property type="match status" value="1"/>
</dbReference>
<dbReference type="Proteomes" id="UP000531561">
    <property type="component" value="Unassembled WGS sequence"/>
</dbReference>
<organism evidence="5 6">
    <name type="scientific">Botrytis fragariae</name>
    <dbReference type="NCBI Taxonomy" id="1964551"/>
    <lineage>
        <taxon>Eukaryota</taxon>
        <taxon>Fungi</taxon>
        <taxon>Dikarya</taxon>
        <taxon>Ascomycota</taxon>
        <taxon>Pezizomycotina</taxon>
        <taxon>Leotiomycetes</taxon>
        <taxon>Helotiales</taxon>
        <taxon>Sclerotiniaceae</taxon>
        <taxon>Botrytis</taxon>
    </lineage>
</organism>
<reference evidence="5 6" key="1">
    <citation type="journal article" date="2020" name="Phytopathology">
        <title>A high-quality genome resource of Botrytis fragariae, a new and rapidly spreading fungal pathogen causing strawberry gray mold in the U.S.A.</title>
        <authorList>
            <person name="Wu Y."/>
            <person name="Saski C.A."/>
            <person name="Schnabel G."/>
            <person name="Xiao S."/>
            <person name="Hu M."/>
        </authorList>
    </citation>
    <scope>NUCLEOTIDE SEQUENCE [LARGE SCALE GENOMIC DNA]</scope>
    <source>
        <strain evidence="5 6">BVB16</strain>
    </source>
</reference>
<feature type="chain" id="PRO_5034835283" evidence="3">
    <location>
        <begin position="19"/>
        <end position="585"/>
    </location>
</feature>
<dbReference type="InterPro" id="IPR016166">
    <property type="entry name" value="FAD-bd_PCMH"/>
</dbReference>
<evidence type="ECO:0000259" key="4">
    <source>
        <dbReference type="PROSITE" id="PS51387"/>
    </source>
</evidence>
<dbReference type="EMBL" id="JABFCT010000013">
    <property type="protein sequence ID" value="KAF5870888.1"/>
    <property type="molecule type" value="Genomic_DNA"/>
</dbReference>
<name>A0A8H6EG36_9HELO</name>
<sequence>MLGIISIIILFFSSLVYPSPHPQTNPPCRYLPSDPAWPNQTVWNHLNQTVSGNLIRGPSHVMNLISILKMFSNTRIMAFTITIVCSTLTLKNKLNETNKADTTSETNPVNIMSPYWLNNSCSPFLESNTSSICTLGNLASYALNISSASDVITGLKFARENNIRLTIKNTGHDFLGRSTGAGSLALWMHNLNNISFLNYSSGLYTGPAVHMGAGVQYTDLYPLAQKHGYRAVGGSCSGVGLAGGYTQGGGHGPLMGAYGVAADQVLEWEVVTATGQHLIVSPTHHEDLYWALSGGGGGNFAVVLSMKVRVYNDGPVAGAAFSFKNGNSTAYWTAVGAWLQTLLVLDTIKDLTTVSTITAGSLSLNFALLPDITTTTIIDNALKPFFNKLEDLNISLDNSYTAEVHINFAESYDHWVSQAETSNISIGGRNIPRSTVQDSATLPALISAFHDIADEGGTIFLTAANITHGNYTPNAVLSTWRAALFAVAFLKPLAGNAELHDIRNTQTKLNSWQGKLRAITPGGGSYMNEATWNNPYWKYDYYGSNYKSLLKVKKKYDPEFLFWANAAVGSDVNWKLDENGALCRT</sequence>
<keyword evidence="6" id="KW-1185">Reference proteome</keyword>
<feature type="signal peptide" evidence="3">
    <location>
        <begin position="1"/>
        <end position="18"/>
    </location>
</feature>
<keyword evidence="3" id="KW-0732">Signal</keyword>
<evidence type="ECO:0000313" key="6">
    <source>
        <dbReference type="Proteomes" id="UP000531561"/>
    </source>
</evidence>
<evidence type="ECO:0000256" key="3">
    <source>
        <dbReference type="SAM" id="SignalP"/>
    </source>
</evidence>
<evidence type="ECO:0000313" key="5">
    <source>
        <dbReference type="EMBL" id="KAF5870888.1"/>
    </source>
</evidence>
<feature type="domain" description="FAD-binding PCMH-type" evidence="4">
    <location>
        <begin position="135"/>
        <end position="313"/>
    </location>
</feature>
<protein>
    <submittedName>
        <fullName evidence="5">Putative fad binding domain protein</fullName>
    </submittedName>
</protein>
<dbReference type="Pfam" id="PF08031">
    <property type="entry name" value="BBE"/>
    <property type="match status" value="1"/>
</dbReference>
<dbReference type="InterPro" id="IPR050432">
    <property type="entry name" value="FAD-linked_Oxidoreductases_BP"/>
</dbReference>
<dbReference type="InterPro" id="IPR016169">
    <property type="entry name" value="FAD-bd_PCMH_sub2"/>
</dbReference>
<dbReference type="OrthoDB" id="9983560at2759"/>
<dbReference type="InterPro" id="IPR036318">
    <property type="entry name" value="FAD-bd_PCMH-like_sf"/>
</dbReference>
<proteinExistence type="inferred from homology"/>
<evidence type="ECO:0000256" key="1">
    <source>
        <dbReference type="ARBA" id="ARBA00005466"/>
    </source>
</evidence>
<dbReference type="Gene3D" id="3.30.465.10">
    <property type="match status" value="2"/>
</dbReference>
<dbReference type="PANTHER" id="PTHR13878">
    <property type="entry name" value="GULONOLACTONE OXIDASE"/>
    <property type="match status" value="1"/>
</dbReference>
<dbReference type="RefSeq" id="XP_037189835.1">
    <property type="nucleotide sequence ID" value="XM_037339785.1"/>
</dbReference>